<keyword evidence="4" id="KW-1185">Reference proteome</keyword>
<protein>
    <submittedName>
        <fullName evidence="3">PepSY domain-containing protein</fullName>
    </submittedName>
</protein>
<keyword evidence="2" id="KW-0812">Transmembrane</keyword>
<dbReference type="Proteomes" id="UP000315759">
    <property type="component" value="Unassembled WGS sequence"/>
</dbReference>
<organism evidence="3 4">
    <name type="scientific">Mycolicibacterium hodleri</name>
    <dbReference type="NCBI Taxonomy" id="49897"/>
    <lineage>
        <taxon>Bacteria</taxon>
        <taxon>Bacillati</taxon>
        <taxon>Actinomycetota</taxon>
        <taxon>Actinomycetes</taxon>
        <taxon>Mycobacteriales</taxon>
        <taxon>Mycobacteriaceae</taxon>
        <taxon>Mycolicibacterium</taxon>
    </lineage>
</organism>
<dbReference type="RefSeq" id="WP_142553605.1">
    <property type="nucleotide sequence ID" value="NZ_VIFX01000025.1"/>
</dbReference>
<dbReference type="AlphaFoldDB" id="A0A544VY43"/>
<name>A0A544VY43_9MYCO</name>
<gene>
    <name evidence="3" type="ORF">D8S82_19055</name>
</gene>
<feature type="transmembrane region" description="Helical" evidence="2">
    <location>
        <begin position="377"/>
        <end position="395"/>
    </location>
</feature>
<proteinExistence type="predicted"/>
<dbReference type="Pfam" id="PF03929">
    <property type="entry name" value="PepSY_TM"/>
    <property type="match status" value="1"/>
</dbReference>
<feature type="transmembrane region" description="Helical" evidence="2">
    <location>
        <begin position="168"/>
        <end position="186"/>
    </location>
</feature>
<evidence type="ECO:0000256" key="2">
    <source>
        <dbReference type="SAM" id="Phobius"/>
    </source>
</evidence>
<dbReference type="InterPro" id="IPR005625">
    <property type="entry name" value="PepSY-ass_TM"/>
</dbReference>
<evidence type="ECO:0000313" key="3">
    <source>
        <dbReference type="EMBL" id="TQR84908.1"/>
    </source>
</evidence>
<keyword evidence="2" id="KW-1133">Transmembrane helix</keyword>
<sequence>MAVTESETHASAPASTKGAHRAFFLRLHFYAGLFVGPFLLIAALSGGLYAVAPSIEQLVYRHYLHVDSTGPSLPVSDQIRVAQEVRPDLDVTAVRPATAPGDTTRVMFGDPTLGPSERLGVFVDPVTGQSLGQLTVYGSSGSLPVRTWISNLHRSLHLGEPGRMYSELAASWLWIIALGGVILWVGRYRRTRRRRPAEARLLTVDRSARGRALTMNWHGAVGLWIAAGLFFLSATGLTWSTYAGANVDALRAAMSWTTPTVSTEGPEHAGHGGGGSNSAATPSEPRVAEVDRVLQAARAAGVDGKVEVSIPSRPDAAFTVTQTRQPWVMSNSTVAVDGATGTITDATWFADWPLMAKLAAWGIQLHMGTLFGVANQLVLVGLALALVTVVVRGYLMWWRRRPTLAGGPGGRPPRRGALTQLPPGAAVTVVMIAAAVGWFVPLFGLSLVAFVAVDVAIGFVRRATP</sequence>
<feature type="region of interest" description="Disordered" evidence="1">
    <location>
        <begin position="259"/>
        <end position="287"/>
    </location>
</feature>
<reference evidence="3 4" key="1">
    <citation type="submission" date="2018-10" db="EMBL/GenBank/DDBJ databases">
        <title>Draft genome of Mycobacterium hodleri strain B.</title>
        <authorList>
            <person name="Amande T.J."/>
            <person name="Mcgenity T.J."/>
        </authorList>
    </citation>
    <scope>NUCLEOTIDE SEQUENCE [LARGE SCALE GENOMIC DNA]</scope>
    <source>
        <strain evidence="3 4">B</strain>
    </source>
</reference>
<accession>A0A544VY43</accession>
<feature type="transmembrane region" description="Helical" evidence="2">
    <location>
        <begin position="442"/>
        <end position="460"/>
    </location>
</feature>
<feature type="transmembrane region" description="Helical" evidence="2">
    <location>
        <begin position="221"/>
        <end position="242"/>
    </location>
</feature>
<dbReference type="EMBL" id="VIFX01000025">
    <property type="protein sequence ID" value="TQR84908.1"/>
    <property type="molecule type" value="Genomic_DNA"/>
</dbReference>
<evidence type="ECO:0000313" key="4">
    <source>
        <dbReference type="Proteomes" id="UP000315759"/>
    </source>
</evidence>
<evidence type="ECO:0000256" key="1">
    <source>
        <dbReference type="SAM" id="MobiDB-lite"/>
    </source>
</evidence>
<comment type="caution">
    <text evidence="3">The sequence shown here is derived from an EMBL/GenBank/DDBJ whole genome shotgun (WGS) entry which is preliminary data.</text>
</comment>
<dbReference type="PANTHER" id="PTHR34219">
    <property type="entry name" value="IRON-REGULATED INNER MEMBRANE PROTEIN-RELATED"/>
    <property type="match status" value="1"/>
</dbReference>
<dbReference type="PANTHER" id="PTHR34219:SF1">
    <property type="entry name" value="PEPSY DOMAIN-CONTAINING PROTEIN"/>
    <property type="match status" value="1"/>
</dbReference>
<feature type="transmembrane region" description="Helical" evidence="2">
    <location>
        <begin position="27"/>
        <end position="52"/>
    </location>
</feature>
<keyword evidence="2" id="KW-0472">Membrane</keyword>